<organism evidence="1">
    <name type="scientific">Longilinea arvoryzae</name>
    <dbReference type="NCBI Taxonomy" id="360412"/>
    <lineage>
        <taxon>Bacteria</taxon>
        <taxon>Bacillati</taxon>
        <taxon>Chloroflexota</taxon>
        <taxon>Anaerolineae</taxon>
        <taxon>Anaerolineales</taxon>
        <taxon>Anaerolineaceae</taxon>
        <taxon>Longilinea</taxon>
    </lineage>
</organism>
<dbReference type="RefSeq" id="WP_152031817.1">
    <property type="nucleotide sequence ID" value="NZ_DF967972.1"/>
</dbReference>
<dbReference type="AlphaFoldDB" id="A0A0S7BBY6"/>
<dbReference type="PANTHER" id="PTHR12993">
    <property type="entry name" value="N-ACETYLGLUCOSAMINYL-PHOSPHATIDYLINOSITOL DE-N-ACETYLASE-RELATED"/>
    <property type="match status" value="1"/>
</dbReference>
<dbReference type="Proteomes" id="UP000055060">
    <property type="component" value="Unassembled WGS sequence"/>
</dbReference>
<dbReference type="STRING" id="360412.LARV_03039"/>
<sequence>MSAEALKFQSNRATLLAVLAHPDDETFGLGGTLALYARRGVQVYLVCATRGEVGDVDEKYLRGFDSVGARREAELRCAAEKLGLSGVYFLGYRDSGMPGAADNHHPQALAAQPVEKVAGEVASYIRLLRPQVVLTFDPIGGYRHPDHIAIHNATVRAFQMAGDAQFADGRSLAPFQADKLYFQTMPRTLLRLMVRMMRLTGRDPSKFGHNQDIDLESIARVSFPTHAVVEYRAVAAIRDDASACHASQGGQGMVGGVFGTLRRWFASRETYMRAEPVPVDGHIERDLFEGLEIPPVGNKVKL</sequence>
<dbReference type="EMBL" id="DF967972">
    <property type="protein sequence ID" value="GAP15255.1"/>
    <property type="molecule type" value="Genomic_DNA"/>
</dbReference>
<dbReference type="Pfam" id="PF02585">
    <property type="entry name" value="PIG-L"/>
    <property type="match status" value="1"/>
</dbReference>
<dbReference type="OrthoDB" id="9815144at2"/>
<dbReference type="GO" id="GO:0016811">
    <property type="term" value="F:hydrolase activity, acting on carbon-nitrogen (but not peptide) bonds, in linear amides"/>
    <property type="evidence" value="ECO:0007669"/>
    <property type="project" value="TreeGrafter"/>
</dbReference>
<dbReference type="InterPro" id="IPR024078">
    <property type="entry name" value="LmbE-like_dom_sf"/>
</dbReference>
<name>A0A0S7BBY6_9CHLR</name>
<dbReference type="InterPro" id="IPR003737">
    <property type="entry name" value="GlcNAc_PI_deacetylase-related"/>
</dbReference>
<keyword evidence="2" id="KW-1185">Reference proteome</keyword>
<evidence type="ECO:0000313" key="2">
    <source>
        <dbReference type="Proteomes" id="UP000055060"/>
    </source>
</evidence>
<gene>
    <name evidence="1" type="ORF">LARV_03039</name>
</gene>
<evidence type="ECO:0000313" key="1">
    <source>
        <dbReference type="EMBL" id="GAP15255.1"/>
    </source>
</evidence>
<dbReference type="Gene3D" id="3.40.50.10320">
    <property type="entry name" value="LmbE-like"/>
    <property type="match status" value="1"/>
</dbReference>
<protein>
    <submittedName>
        <fullName evidence="1">Uncharacterized protein, LmbE homolog</fullName>
    </submittedName>
</protein>
<dbReference type="PANTHER" id="PTHR12993:SF11">
    <property type="entry name" value="N-ACETYLGLUCOSAMINYL-PHOSPHATIDYLINOSITOL DE-N-ACETYLASE"/>
    <property type="match status" value="1"/>
</dbReference>
<accession>A0A0S7BBY6</accession>
<reference evidence="1" key="1">
    <citation type="submission" date="2015-07" db="EMBL/GenBank/DDBJ databases">
        <title>Draft Genome Sequences of Anaerolinea thermolimosa IMO-1, Bellilinea caldifistulae GOMI-1, Leptolinea tardivitalis YMTK-2, Levilinea saccharolytica KIBI-1,Longilinea arvoryzae KOME-1, Previously Described as Members of the Anaerolineaceae (Chloroflexi).</title>
        <authorList>
            <person name="Sekiguchi Y."/>
            <person name="Ohashi A."/>
            <person name="Matsuura N."/>
            <person name="Tourlousse M.D."/>
        </authorList>
    </citation>
    <scope>NUCLEOTIDE SEQUENCE [LARGE SCALE GENOMIC DNA]</scope>
    <source>
        <strain evidence="1">KOME-1</strain>
    </source>
</reference>
<dbReference type="SUPFAM" id="SSF102588">
    <property type="entry name" value="LmbE-like"/>
    <property type="match status" value="1"/>
</dbReference>
<proteinExistence type="predicted"/>